<accession>A0A931NIC9</accession>
<gene>
    <name evidence="2" type="ORF">I7X39_20140</name>
</gene>
<evidence type="ECO:0000313" key="2">
    <source>
        <dbReference type="EMBL" id="MBH9579211.1"/>
    </source>
</evidence>
<dbReference type="RefSeq" id="WP_198112977.1">
    <property type="nucleotide sequence ID" value="NZ_JAEDAK010000019.1"/>
</dbReference>
<sequence>MNLNLRRAAAWAAAFLGLGYVLSFVLQATLFNPGSPLTPAARLDFVLEHRRAWQAWLLLYPAQGLALGVLAQGLQERLGARAPGWMALATPLAWVWAGLLLASGFIGILGVEVLARQPSREGLLGMWLALGVVQDALGGGNELVGGVWVLLIGAAAAQAQAWGRWLHGLGVLIGLGGVLSIWPPLQQAVMLFGLGQIPWFLALAWVLARPQLARADGLVAA</sequence>
<dbReference type="AlphaFoldDB" id="A0A931NIC9"/>
<name>A0A931NIC9_9BURK</name>
<feature type="transmembrane region" description="Helical" evidence="1">
    <location>
        <begin position="165"/>
        <end position="182"/>
    </location>
</feature>
<evidence type="ECO:0000313" key="3">
    <source>
        <dbReference type="Proteomes" id="UP000613266"/>
    </source>
</evidence>
<keyword evidence="1" id="KW-0472">Membrane</keyword>
<evidence type="ECO:0008006" key="4">
    <source>
        <dbReference type="Google" id="ProtNLM"/>
    </source>
</evidence>
<protein>
    <recommendedName>
        <fullName evidence="4">DUF4386 family protein</fullName>
    </recommendedName>
</protein>
<proteinExistence type="predicted"/>
<feature type="transmembrane region" description="Helical" evidence="1">
    <location>
        <begin position="53"/>
        <end position="71"/>
    </location>
</feature>
<dbReference type="Proteomes" id="UP000613266">
    <property type="component" value="Unassembled WGS sequence"/>
</dbReference>
<feature type="transmembrane region" description="Helical" evidence="1">
    <location>
        <begin position="92"/>
        <end position="115"/>
    </location>
</feature>
<organism evidence="2 3">
    <name type="scientific">Inhella proteolytica</name>
    <dbReference type="NCBI Taxonomy" id="2795029"/>
    <lineage>
        <taxon>Bacteria</taxon>
        <taxon>Pseudomonadati</taxon>
        <taxon>Pseudomonadota</taxon>
        <taxon>Betaproteobacteria</taxon>
        <taxon>Burkholderiales</taxon>
        <taxon>Sphaerotilaceae</taxon>
        <taxon>Inhella</taxon>
    </lineage>
</organism>
<feature type="transmembrane region" description="Helical" evidence="1">
    <location>
        <begin position="188"/>
        <end position="208"/>
    </location>
</feature>
<keyword evidence="1" id="KW-0812">Transmembrane</keyword>
<dbReference type="EMBL" id="JAEDAK010000019">
    <property type="protein sequence ID" value="MBH9579211.1"/>
    <property type="molecule type" value="Genomic_DNA"/>
</dbReference>
<keyword evidence="3" id="KW-1185">Reference proteome</keyword>
<evidence type="ECO:0000256" key="1">
    <source>
        <dbReference type="SAM" id="Phobius"/>
    </source>
</evidence>
<feature type="transmembrane region" description="Helical" evidence="1">
    <location>
        <begin position="127"/>
        <end position="153"/>
    </location>
</feature>
<comment type="caution">
    <text evidence="2">The sequence shown here is derived from an EMBL/GenBank/DDBJ whole genome shotgun (WGS) entry which is preliminary data.</text>
</comment>
<reference evidence="2" key="1">
    <citation type="submission" date="2020-12" db="EMBL/GenBank/DDBJ databases">
        <title>The genome sequence of Inhella sp. 1Y17.</title>
        <authorList>
            <person name="Liu Y."/>
        </authorList>
    </citation>
    <scope>NUCLEOTIDE SEQUENCE</scope>
    <source>
        <strain evidence="2">1Y17</strain>
    </source>
</reference>
<keyword evidence="1" id="KW-1133">Transmembrane helix</keyword>